<sequence>MRNLSRPIGRRWNNILQSSQSIRGITKVICERLLQHFQQPSGHYHPHEAKVTYAFRANSGGGDPSKAAIQEQKGGKVAAYNTPSAKTNVASDRHFAIHLRRDDGAQQSAN</sequence>
<organism evidence="1 2">
    <name type="scientific">Nepenthes gracilis</name>
    <name type="common">Slender pitcher plant</name>
    <dbReference type="NCBI Taxonomy" id="150966"/>
    <lineage>
        <taxon>Eukaryota</taxon>
        <taxon>Viridiplantae</taxon>
        <taxon>Streptophyta</taxon>
        <taxon>Embryophyta</taxon>
        <taxon>Tracheophyta</taxon>
        <taxon>Spermatophyta</taxon>
        <taxon>Magnoliopsida</taxon>
        <taxon>eudicotyledons</taxon>
        <taxon>Gunneridae</taxon>
        <taxon>Pentapetalae</taxon>
        <taxon>Caryophyllales</taxon>
        <taxon>Nepenthaceae</taxon>
        <taxon>Nepenthes</taxon>
    </lineage>
</organism>
<gene>
    <name evidence="1" type="ORF">Nepgr_023078</name>
</gene>
<accession>A0AAD3T233</accession>
<protein>
    <submittedName>
        <fullName evidence="1">Uncharacterized protein</fullName>
    </submittedName>
</protein>
<evidence type="ECO:0000313" key="1">
    <source>
        <dbReference type="EMBL" id="GMH21236.1"/>
    </source>
</evidence>
<dbReference type="EMBL" id="BSYO01000023">
    <property type="protein sequence ID" value="GMH21236.1"/>
    <property type="molecule type" value="Genomic_DNA"/>
</dbReference>
<reference evidence="1" key="1">
    <citation type="submission" date="2023-05" db="EMBL/GenBank/DDBJ databases">
        <title>Nepenthes gracilis genome sequencing.</title>
        <authorList>
            <person name="Fukushima K."/>
        </authorList>
    </citation>
    <scope>NUCLEOTIDE SEQUENCE</scope>
    <source>
        <strain evidence="1">SING2019-196</strain>
    </source>
</reference>
<keyword evidence="2" id="KW-1185">Reference proteome</keyword>
<name>A0AAD3T233_NEPGR</name>
<comment type="caution">
    <text evidence="1">The sequence shown here is derived from an EMBL/GenBank/DDBJ whole genome shotgun (WGS) entry which is preliminary data.</text>
</comment>
<evidence type="ECO:0000313" key="2">
    <source>
        <dbReference type="Proteomes" id="UP001279734"/>
    </source>
</evidence>
<dbReference type="AlphaFoldDB" id="A0AAD3T233"/>
<dbReference type="Proteomes" id="UP001279734">
    <property type="component" value="Unassembled WGS sequence"/>
</dbReference>
<proteinExistence type="predicted"/>